<comment type="caution">
    <text evidence="8">Lacks conserved residue(s) required for the propagation of feature annotation.</text>
</comment>
<evidence type="ECO:0000313" key="11">
    <source>
        <dbReference type="Proteomes" id="UP000009192"/>
    </source>
</evidence>
<keyword evidence="3 8" id="KW-0812">Transmembrane</keyword>
<dbReference type="PhylomeDB" id="B4L8D1"/>
<dbReference type="InterPro" id="IPR013604">
    <property type="entry name" value="7TM_chemorcpt"/>
</dbReference>
<keyword evidence="4 8" id="KW-1133">Transmembrane helix</keyword>
<dbReference type="GO" id="GO:0030425">
    <property type="term" value="C:dendrite"/>
    <property type="evidence" value="ECO:0007669"/>
    <property type="project" value="TreeGrafter"/>
</dbReference>
<gene>
    <name evidence="10" type="primary">Dmoj\GI10935</name>
    <name evidence="10" type="ORF">Dmoj_GI10935</name>
</gene>
<feature type="chain" id="PRO_5002812172" description="Gustatory receptor" evidence="9">
    <location>
        <begin position="23"/>
        <end position="397"/>
    </location>
</feature>
<dbReference type="AlphaFoldDB" id="B4L8D1"/>
<keyword evidence="9" id="KW-0732">Signal</keyword>
<dbReference type="HOGENOM" id="CLU_814509_0_0_1"/>
<evidence type="ECO:0000313" key="10">
    <source>
        <dbReference type="EMBL" id="EDW05706.1"/>
    </source>
</evidence>
<dbReference type="GO" id="GO:0008049">
    <property type="term" value="P:male courtship behavior"/>
    <property type="evidence" value="ECO:0007669"/>
    <property type="project" value="TreeGrafter"/>
</dbReference>
<reference evidence="10 11" key="1">
    <citation type="journal article" date="2007" name="Nature">
        <title>Evolution of genes and genomes on the Drosophila phylogeny.</title>
        <authorList>
            <consortium name="Drosophila 12 Genomes Consortium"/>
            <person name="Clark A.G."/>
            <person name="Eisen M.B."/>
            <person name="Smith D.R."/>
            <person name="Bergman C.M."/>
            <person name="Oliver B."/>
            <person name="Markow T.A."/>
            <person name="Kaufman T.C."/>
            <person name="Kellis M."/>
            <person name="Gelbart W."/>
            <person name="Iyer V.N."/>
            <person name="Pollard D.A."/>
            <person name="Sackton T.B."/>
            <person name="Larracuente A.M."/>
            <person name="Singh N.D."/>
            <person name="Abad J.P."/>
            <person name="Abt D.N."/>
            <person name="Adryan B."/>
            <person name="Aguade M."/>
            <person name="Akashi H."/>
            <person name="Anderson W.W."/>
            <person name="Aquadro C.F."/>
            <person name="Ardell D.H."/>
            <person name="Arguello R."/>
            <person name="Artieri C.G."/>
            <person name="Barbash D.A."/>
            <person name="Barker D."/>
            <person name="Barsanti P."/>
            <person name="Batterham P."/>
            <person name="Batzoglou S."/>
            <person name="Begun D."/>
            <person name="Bhutkar A."/>
            <person name="Blanco E."/>
            <person name="Bosak S.A."/>
            <person name="Bradley R.K."/>
            <person name="Brand A.D."/>
            <person name="Brent M.R."/>
            <person name="Brooks A.N."/>
            <person name="Brown R.H."/>
            <person name="Butlin R.K."/>
            <person name="Caggese C."/>
            <person name="Calvi B.R."/>
            <person name="Bernardo de Carvalho A."/>
            <person name="Caspi A."/>
            <person name="Castrezana S."/>
            <person name="Celniker S.E."/>
            <person name="Chang J.L."/>
            <person name="Chapple C."/>
            <person name="Chatterji S."/>
            <person name="Chinwalla A."/>
            <person name="Civetta A."/>
            <person name="Clifton S.W."/>
            <person name="Comeron J.M."/>
            <person name="Costello J.C."/>
            <person name="Coyne J.A."/>
            <person name="Daub J."/>
            <person name="David R.G."/>
            <person name="Delcher A.L."/>
            <person name="Delehaunty K."/>
            <person name="Do C.B."/>
            <person name="Ebling H."/>
            <person name="Edwards K."/>
            <person name="Eickbush T."/>
            <person name="Evans J.D."/>
            <person name="Filipski A."/>
            <person name="Findeiss S."/>
            <person name="Freyhult E."/>
            <person name="Fulton L."/>
            <person name="Fulton R."/>
            <person name="Garcia A.C."/>
            <person name="Gardiner A."/>
            <person name="Garfield D.A."/>
            <person name="Garvin B.E."/>
            <person name="Gibson G."/>
            <person name="Gilbert D."/>
            <person name="Gnerre S."/>
            <person name="Godfrey J."/>
            <person name="Good R."/>
            <person name="Gotea V."/>
            <person name="Gravely B."/>
            <person name="Greenberg A.J."/>
            <person name="Griffiths-Jones S."/>
            <person name="Gross S."/>
            <person name="Guigo R."/>
            <person name="Gustafson E.A."/>
            <person name="Haerty W."/>
            <person name="Hahn M.W."/>
            <person name="Halligan D.L."/>
            <person name="Halpern A.L."/>
            <person name="Halter G.M."/>
            <person name="Han M.V."/>
            <person name="Heger A."/>
            <person name="Hillier L."/>
            <person name="Hinrichs A.S."/>
            <person name="Holmes I."/>
            <person name="Hoskins R.A."/>
            <person name="Hubisz M.J."/>
            <person name="Hultmark D."/>
            <person name="Huntley M.A."/>
            <person name="Jaffe D.B."/>
            <person name="Jagadeeshan S."/>
            <person name="Jeck W.R."/>
            <person name="Johnson J."/>
            <person name="Jones C.D."/>
            <person name="Jordan W.C."/>
            <person name="Karpen G.H."/>
            <person name="Kataoka E."/>
            <person name="Keightley P.D."/>
            <person name="Kheradpour P."/>
            <person name="Kirkness E.F."/>
            <person name="Koerich L.B."/>
            <person name="Kristiansen K."/>
            <person name="Kudrna D."/>
            <person name="Kulathinal R.J."/>
            <person name="Kumar S."/>
            <person name="Kwok R."/>
            <person name="Lander E."/>
            <person name="Langley C.H."/>
            <person name="Lapoint R."/>
            <person name="Lazzaro B.P."/>
            <person name="Lee S.J."/>
            <person name="Levesque L."/>
            <person name="Li R."/>
            <person name="Lin C.F."/>
            <person name="Lin M.F."/>
            <person name="Lindblad-Toh K."/>
            <person name="Llopart A."/>
            <person name="Long M."/>
            <person name="Low L."/>
            <person name="Lozovsky E."/>
            <person name="Lu J."/>
            <person name="Luo M."/>
            <person name="Machado C.A."/>
            <person name="Makalowski W."/>
            <person name="Marzo M."/>
            <person name="Matsuda M."/>
            <person name="Matzkin L."/>
            <person name="McAllister B."/>
            <person name="McBride C.S."/>
            <person name="McKernan B."/>
            <person name="McKernan K."/>
            <person name="Mendez-Lago M."/>
            <person name="Minx P."/>
            <person name="Mollenhauer M.U."/>
            <person name="Montooth K."/>
            <person name="Mount S.M."/>
            <person name="Mu X."/>
            <person name="Myers E."/>
            <person name="Negre B."/>
            <person name="Newfeld S."/>
            <person name="Nielsen R."/>
            <person name="Noor M.A."/>
            <person name="O'Grady P."/>
            <person name="Pachter L."/>
            <person name="Papaceit M."/>
            <person name="Parisi M.J."/>
            <person name="Parisi M."/>
            <person name="Parts L."/>
            <person name="Pedersen J.S."/>
            <person name="Pesole G."/>
            <person name="Phillippy A.M."/>
            <person name="Ponting C.P."/>
            <person name="Pop M."/>
            <person name="Porcelli D."/>
            <person name="Powell J.R."/>
            <person name="Prohaska S."/>
            <person name="Pruitt K."/>
            <person name="Puig M."/>
            <person name="Quesneville H."/>
            <person name="Ram K.R."/>
            <person name="Rand D."/>
            <person name="Rasmussen M.D."/>
            <person name="Reed L.K."/>
            <person name="Reenan R."/>
            <person name="Reily A."/>
            <person name="Remington K.A."/>
            <person name="Rieger T.T."/>
            <person name="Ritchie M.G."/>
            <person name="Robin C."/>
            <person name="Rogers Y.H."/>
            <person name="Rohde C."/>
            <person name="Rozas J."/>
            <person name="Rubenfield M.J."/>
            <person name="Ruiz A."/>
            <person name="Russo S."/>
            <person name="Salzberg S.L."/>
            <person name="Sanchez-Gracia A."/>
            <person name="Saranga D.J."/>
            <person name="Sato H."/>
            <person name="Schaeffer S.W."/>
            <person name="Schatz M.C."/>
            <person name="Schlenke T."/>
            <person name="Schwartz R."/>
            <person name="Segarra C."/>
            <person name="Singh R.S."/>
            <person name="Sirot L."/>
            <person name="Sirota M."/>
            <person name="Sisneros N.B."/>
            <person name="Smith C.D."/>
            <person name="Smith T.F."/>
            <person name="Spieth J."/>
            <person name="Stage D.E."/>
            <person name="Stark A."/>
            <person name="Stephan W."/>
            <person name="Strausberg R.L."/>
            <person name="Strempel S."/>
            <person name="Sturgill D."/>
            <person name="Sutton G."/>
            <person name="Sutton G.G."/>
            <person name="Tao W."/>
            <person name="Teichmann S."/>
            <person name="Tobari Y.N."/>
            <person name="Tomimura Y."/>
            <person name="Tsolas J.M."/>
            <person name="Valente V.L."/>
            <person name="Venter E."/>
            <person name="Venter J.C."/>
            <person name="Vicario S."/>
            <person name="Vieira F.G."/>
            <person name="Vilella A.J."/>
            <person name="Villasante A."/>
            <person name="Walenz B."/>
            <person name="Wang J."/>
            <person name="Wasserman M."/>
            <person name="Watts T."/>
            <person name="Wilson D."/>
            <person name="Wilson R.K."/>
            <person name="Wing R.A."/>
            <person name="Wolfner M.F."/>
            <person name="Wong A."/>
            <person name="Wong G.K."/>
            <person name="Wu C.I."/>
            <person name="Wu G."/>
            <person name="Yamamoto D."/>
            <person name="Yang H.P."/>
            <person name="Yang S.P."/>
            <person name="Yorke J.A."/>
            <person name="Yoshida K."/>
            <person name="Zdobnov E."/>
            <person name="Zhang P."/>
            <person name="Zhang Y."/>
            <person name="Zimin A.V."/>
            <person name="Baldwin J."/>
            <person name="Abdouelleil A."/>
            <person name="Abdulkadir J."/>
            <person name="Abebe A."/>
            <person name="Abera B."/>
            <person name="Abreu J."/>
            <person name="Acer S.C."/>
            <person name="Aftuck L."/>
            <person name="Alexander A."/>
            <person name="An P."/>
            <person name="Anderson E."/>
            <person name="Anderson S."/>
            <person name="Arachi H."/>
            <person name="Azer M."/>
            <person name="Bachantsang P."/>
            <person name="Barry A."/>
            <person name="Bayul T."/>
            <person name="Berlin A."/>
            <person name="Bessette D."/>
            <person name="Bloom T."/>
            <person name="Blye J."/>
            <person name="Boguslavskiy L."/>
            <person name="Bonnet C."/>
            <person name="Boukhgalter B."/>
            <person name="Bourzgui I."/>
            <person name="Brown A."/>
            <person name="Cahill P."/>
            <person name="Channer S."/>
            <person name="Cheshatsang Y."/>
            <person name="Chuda L."/>
            <person name="Citroen M."/>
            <person name="Collymore A."/>
            <person name="Cooke P."/>
            <person name="Costello M."/>
            <person name="D'Aco K."/>
            <person name="Daza R."/>
            <person name="De Haan G."/>
            <person name="DeGray S."/>
            <person name="DeMaso C."/>
            <person name="Dhargay N."/>
            <person name="Dooley K."/>
            <person name="Dooley E."/>
            <person name="Doricent M."/>
            <person name="Dorje P."/>
            <person name="Dorjee K."/>
            <person name="Dupes A."/>
            <person name="Elong R."/>
            <person name="Falk J."/>
            <person name="Farina A."/>
            <person name="Faro S."/>
            <person name="Ferguson D."/>
            <person name="Fisher S."/>
            <person name="Foley C.D."/>
            <person name="Franke A."/>
            <person name="Friedrich D."/>
            <person name="Gadbois L."/>
            <person name="Gearin G."/>
            <person name="Gearin C.R."/>
            <person name="Giannoukos G."/>
            <person name="Goode T."/>
            <person name="Graham J."/>
            <person name="Grandbois E."/>
            <person name="Grewal S."/>
            <person name="Gyaltsen K."/>
            <person name="Hafez N."/>
            <person name="Hagos B."/>
            <person name="Hall J."/>
            <person name="Henson C."/>
            <person name="Hollinger A."/>
            <person name="Honan T."/>
            <person name="Huard M.D."/>
            <person name="Hughes L."/>
            <person name="Hurhula B."/>
            <person name="Husby M.E."/>
            <person name="Kamat A."/>
            <person name="Kanga B."/>
            <person name="Kashin S."/>
            <person name="Khazanovich D."/>
            <person name="Kisner P."/>
            <person name="Lance K."/>
            <person name="Lara M."/>
            <person name="Lee W."/>
            <person name="Lennon N."/>
            <person name="Letendre F."/>
            <person name="LeVine R."/>
            <person name="Lipovsky A."/>
            <person name="Liu X."/>
            <person name="Liu J."/>
            <person name="Liu S."/>
            <person name="Lokyitsang T."/>
            <person name="Lokyitsang Y."/>
            <person name="Lubonja R."/>
            <person name="Lui A."/>
            <person name="MacDonald P."/>
            <person name="Magnisalis V."/>
            <person name="Maru K."/>
            <person name="Matthews C."/>
            <person name="McCusker W."/>
            <person name="McDonough S."/>
            <person name="Mehta T."/>
            <person name="Meldrim J."/>
            <person name="Meneus L."/>
            <person name="Mihai O."/>
            <person name="Mihalev A."/>
            <person name="Mihova T."/>
            <person name="Mittelman R."/>
            <person name="Mlenga V."/>
            <person name="Montmayeur A."/>
            <person name="Mulrain L."/>
            <person name="Navidi A."/>
            <person name="Naylor J."/>
            <person name="Negash T."/>
            <person name="Nguyen T."/>
            <person name="Nguyen N."/>
            <person name="Nicol R."/>
            <person name="Norbu C."/>
            <person name="Norbu N."/>
            <person name="Novod N."/>
            <person name="O'Neill B."/>
            <person name="Osman S."/>
            <person name="Markiewicz E."/>
            <person name="Oyono O.L."/>
            <person name="Patti C."/>
            <person name="Phunkhang P."/>
            <person name="Pierre F."/>
            <person name="Priest M."/>
            <person name="Raghuraman S."/>
            <person name="Rege F."/>
            <person name="Reyes R."/>
            <person name="Rise C."/>
            <person name="Rogov P."/>
            <person name="Ross K."/>
            <person name="Ryan E."/>
            <person name="Settipalli S."/>
            <person name="Shea T."/>
            <person name="Sherpa N."/>
            <person name="Shi L."/>
            <person name="Shih D."/>
            <person name="Sparrow T."/>
            <person name="Spaulding J."/>
            <person name="Stalker J."/>
            <person name="Stange-Thomann N."/>
            <person name="Stavropoulos S."/>
            <person name="Stone C."/>
            <person name="Strader C."/>
            <person name="Tesfaye S."/>
            <person name="Thomson T."/>
            <person name="Thoulutsang Y."/>
            <person name="Thoulutsang D."/>
            <person name="Topham K."/>
            <person name="Topping I."/>
            <person name="Tsamla T."/>
            <person name="Vassiliev H."/>
            <person name="Vo A."/>
            <person name="Wangchuk T."/>
            <person name="Wangdi T."/>
            <person name="Weiand M."/>
            <person name="Wilkinson J."/>
            <person name="Wilson A."/>
            <person name="Yadav S."/>
            <person name="Young G."/>
            <person name="Yu Q."/>
            <person name="Zembek L."/>
            <person name="Zhong D."/>
            <person name="Zimmer A."/>
            <person name="Zwirko Z."/>
            <person name="Jaffe D.B."/>
            <person name="Alvarez P."/>
            <person name="Brockman W."/>
            <person name="Butler J."/>
            <person name="Chin C."/>
            <person name="Gnerre S."/>
            <person name="Grabherr M."/>
            <person name="Kleber M."/>
            <person name="Mauceli E."/>
            <person name="MacCallum I."/>
        </authorList>
    </citation>
    <scope>NUCLEOTIDE SEQUENCE [LARGE SCALE GENOMIC DNA]</scope>
    <source>
        <strain evidence="11">Tucson 15081-1352.22</strain>
    </source>
</reference>
<comment type="similarity">
    <text evidence="8">Belongs to the insect chemoreceptor superfamily. Gustatory receptor (GR) family.</text>
</comment>
<dbReference type="Proteomes" id="UP000009192">
    <property type="component" value="Unassembled WGS sequence"/>
</dbReference>
<dbReference type="GO" id="GO:0007635">
    <property type="term" value="P:chemosensory behavior"/>
    <property type="evidence" value="ECO:0007669"/>
    <property type="project" value="TreeGrafter"/>
</dbReference>
<dbReference type="GO" id="GO:0007165">
    <property type="term" value="P:signal transduction"/>
    <property type="evidence" value="ECO:0007669"/>
    <property type="project" value="UniProtKB-KW"/>
</dbReference>
<evidence type="ECO:0000256" key="4">
    <source>
        <dbReference type="ARBA" id="ARBA00022989"/>
    </source>
</evidence>
<comment type="function">
    <text evidence="8">Gustatory receptor which mediates acceptance or avoidance behavior, depending on its substrates.</text>
</comment>
<keyword evidence="6 8" id="KW-0675">Receptor</keyword>
<dbReference type="InParanoid" id="B4L8D1"/>
<evidence type="ECO:0000256" key="7">
    <source>
        <dbReference type="ARBA" id="ARBA00023224"/>
    </source>
</evidence>
<keyword evidence="5 8" id="KW-0472">Membrane</keyword>
<organism evidence="10 11">
    <name type="scientific">Drosophila mojavensis</name>
    <name type="common">Fruit fly</name>
    <dbReference type="NCBI Taxonomy" id="7230"/>
    <lineage>
        <taxon>Eukaryota</taxon>
        <taxon>Metazoa</taxon>
        <taxon>Ecdysozoa</taxon>
        <taxon>Arthropoda</taxon>
        <taxon>Hexapoda</taxon>
        <taxon>Insecta</taxon>
        <taxon>Pterygota</taxon>
        <taxon>Neoptera</taxon>
        <taxon>Endopterygota</taxon>
        <taxon>Diptera</taxon>
        <taxon>Brachycera</taxon>
        <taxon>Muscomorpha</taxon>
        <taxon>Ephydroidea</taxon>
        <taxon>Drosophilidae</taxon>
        <taxon>Drosophila</taxon>
    </lineage>
</organism>
<dbReference type="FunCoup" id="B4L8D1">
    <property type="interactions" value="11"/>
</dbReference>
<proteinExistence type="inferred from homology"/>
<evidence type="ECO:0000256" key="8">
    <source>
        <dbReference type="RuleBase" id="RU363108"/>
    </source>
</evidence>
<dbReference type="GO" id="GO:0050909">
    <property type="term" value="P:sensory perception of taste"/>
    <property type="evidence" value="ECO:0007669"/>
    <property type="project" value="InterPro"/>
</dbReference>
<evidence type="ECO:0000256" key="2">
    <source>
        <dbReference type="ARBA" id="ARBA00022475"/>
    </source>
</evidence>
<evidence type="ECO:0000256" key="6">
    <source>
        <dbReference type="ARBA" id="ARBA00023170"/>
    </source>
</evidence>
<dbReference type="GO" id="GO:0043025">
    <property type="term" value="C:neuronal cell body"/>
    <property type="evidence" value="ECO:0007669"/>
    <property type="project" value="TreeGrafter"/>
</dbReference>
<dbReference type="eggNOG" id="ENOG502TBA1">
    <property type="taxonomic scope" value="Eukaryota"/>
</dbReference>
<accession>B4L8D1</accession>
<sequence length="397" mass="45369">MGRRTELLLSGYFRLLALTCSAQKPAAQRLLSSYLALVMGDMCRQVWRYFAHSWELSEVYNQRQKHFGTYAKIIDAMSLAYLLAHMLMVLQALLLRNRERRLLAQLPSVGGPNSTGFNLRLHVALECFIVACATNRALFQTIMGQQLLPSLRELYTTQAVRARYLQMSLMVVRLDMKLLSLQQQLLHGHRCSLELRTHYAHILRLMRQLSRIYGLSVLLMNVLCMGDFIVVCYAYIILWRLTNVNIGWLLLWQTVYVVLPTIIKIWTLCAVCDSCAQRVSVSIYPASLWLKIVPNNPFRSQSSCWCIMAPVVINGAWRRQPSDGSESGNGNGIGARTSIARKQTEDFSLQIMQNSVQFEVCGIYHLNLKTLSGMLFFIIDSLVIFLQFTGLTEQQRN</sequence>
<evidence type="ECO:0000256" key="1">
    <source>
        <dbReference type="ARBA" id="ARBA00004651"/>
    </source>
</evidence>
<comment type="subcellular location">
    <subcellularLocation>
        <location evidence="1 8">Cell membrane</location>
        <topology evidence="1 8">Multi-pass membrane protein</topology>
    </subcellularLocation>
</comment>
<feature type="transmembrane region" description="Helical" evidence="8">
    <location>
        <begin position="373"/>
        <end position="391"/>
    </location>
</feature>
<name>B4L8D1_DROMO</name>
<dbReference type="OMA" id="IVCNVYF"/>
<evidence type="ECO:0000256" key="5">
    <source>
        <dbReference type="ARBA" id="ARBA00023136"/>
    </source>
</evidence>
<dbReference type="PANTHER" id="PTHR21143">
    <property type="entry name" value="INVERTEBRATE GUSTATORY RECEPTOR"/>
    <property type="match status" value="1"/>
</dbReference>
<evidence type="ECO:0000256" key="9">
    <source>
        <dbReference type="SAM" id="SignalP"/>
    </source>
</evidence>
<keyword evidence="11" id="KW-1185">Reference proteome</keyword>
<feature type="transmembrane region" description="Helical" evidence="8">
    <location>
        <begin position="73"/>
        <end position="95"/>
    </location>
</feature>
<keyword evidence="7 8" id="KW-0807">Transducer</keyword>
<feature type="transmembrane region" description="Helical" evidence="8">
    <location>
        <begin position="212"/>
        <end position="238"/>
    </location>
</feature>
<dbReference type="Pfam" id="PF08395">
    <property type="entry name" value="7tm_7"/>
    <property type="match status" value="1"/>
</dbReference>
<dbReference type="PANTHER" id="PTHR21143:SF133">
    <property type="entry name" value="GUSTATORY AND PHEROMONE RECEPTOR 32A-RELATED"/>
    <property type="match status" value="1"/>
</dbReference>
<dbReference type="EMBL" id="CH933814">
    <property type="protein sequence ID" value="EDW05706.1"/>
    <property type="molecule type" value="Genomic_DNA"/>
</dbReference>
<feature type="signal peptide" evidence="9">
    <location>
        <begin position="1"/>
        <end position="22"/>
    </location>
</feature>
<protein>
    <recommendedName>
        <fullName evidence="8">Gustatory receptor</fullName>
    </recommendedName>
</protein>
<evidence type="ECO:0000256" key="3">
    <source>
        <dbReference type="ARBA" id="ARBA00022692"/>
    </source>
</evidence>
<dbReference type="GO" id="GO:0030424">
    <property type="term" value="C:axon"/>
    <property type="evidence" value="ECO:0007669"/>
    <property type="project" value="TreeGrafter"/>
</dbReference>
<dbReference type="KEGG" id="dmo:Dmoj_GI10935"/>
<dbReference type="GO" id="GO:0005886">
    <property type="term" value="C:plasma membrane"/>
    <property type="evidence" value="ECO:0007669"/>
    <property type="project" value="UniProtKB-SubCell"/>
</dbReference>
<keyword evidence="2 8" id="KW-1003">Cell membrane</keyword>
<feature type="transmembrane region" description="Helical" evidence="8">
    <location>
        <begin position="250"/>
        <end position="272"/>
    </location>
</feature>